<gene>
    <name evidence="2" type="ORF">GHK45_01590</name>
</gene>
<name>A0A6A7ZHV0_RHIML</name>
<comment type="caution">
    <text evidence="2">The sequence shown here is derived from an EMBL/GenBank/DDBJ whole genome shotgun (WGS) entry which is preliminary data.</text>
</comment>
<feature type="region of interest" description="Disordered" evidence="1">
    <location>
        <begin position="1"/>
        <end position="24"/>
    </location>
</feature>
<dbReference type="EMBL" id="WISP01000016">
    <property type="protein sequence ID" value="MQW02586.1"/>
    <property type="molecule type" value="Genomic_DNA"/>
</dbReference>
<evidence type="ECO:0000313" key="2">
    <source>
        <dbReference type="EMBL" id="MQW02586.1"/>
    </source>
</evidence>
<protein>
    <submittedName>
        <fullName evidence="2">Uncharacterized protein</fullName>
    </submittedName>
</protein>
<sequence>MSFCWLSRAGPARSAPRNPSTKCLGSPATPLSRLVDLLIPVLVIGIQPEQVLGLKEHSPRRRRGAAGSL</sequence>
<accession>A0A6A7ZHV0</accession>
<reference evidence="2" key="1">
    <citation type="journal article" date="2013" name="Genome Biol.">
        <title>Comparative genomics of the core and accessory genomes of 48 Sinorhizobium strains comprising five genospecies.</title>
        <authorList>
            <person name="Sugawara M."/>
            <person name="Epstein B."/>
            <person name="Badgley B.D."/>
            <person name="Unno T."/>
            <person name="Xu L."/>
            <person name="Reese J."/>
            <person name="Gyaneshwar P."/>
            <person name="Denny R."/>
            <person name="Mudge J."/>
            <person name="Bharti A.K."/>
            <person name="Farmer A.D."/>
            <person name="May G.D."/>
            <person name="Woodward J.E."/>
            <person name="Medigue C."/>
            <person name="Vallenet D."/>
            <person name="Lajus A."/>
            <person name="Rouy Z."/>
            <person name="Martinez-Vaz B."/>
            <person name="Tiffin P."/>
            <person name="Young N.D."/>
            <person name="Sadowsky M.J."/>
        </authorList>
    </citation>
    <scope>NUCLEOTIDE SEQUENCE</scope>
    <source>
        <strain evidence="2">M30</strain>
    </source>
</reference>
<organism evidence="2">
    <name type="scientific">Rhizobium meliloti</name>
    <name type="common">Ensifer meliloti</name>
    <name type="synonym">Sinorhizobium meliloti</name>
    <dbReference type="NCBI Taxonomy" id="382"/>
    <lineage>
        <taxon>Bacteria</taxon>
        <taxon>Pseudomonadati</taxon>
        <taxon>Pseudomonadota</taxon>
        <taxon>Alphaproteobacteria</taxon>
        <taxon>Hyphomicrobiales</taxon>
        <taxon>Rhizobiaceae</taxon>
        <taxon>Sinorhizobium/Ensifer group</taxon>
        <taxon>Sinorhizobium</taxon>
    </lineage>
</organism>
<evidence type="ECO:0000256" key="1">
    <source>
        <dbReference type="SAM" id="MobiDB-lite"/>
    </source>
</evidence>
<proteinExistence type="predicted"/>
<dbReference type="AlphaFoldDB" id="A0A6A7ZHV0"/>